<evidence type="ECO:0000313" key="3">
    <source>
        <dbReference type="EMBL" id="MFK2854275.1"/>
    </source>
</evidence>
<dbReference type="PANTHER" id="PTHR37810">
    <property type="entry name" value="IMMUNITY PROTEIN SDPI"/>
    <property type="match status" value="1"/>
</dbReference>
<dbReference type="PANTHER" id="PTHR37810:SF5">
    <property type="entry name" value="IMMUNITY PROTEIN SDPI"/>
    <property type="match status" value="1"/>
</dbReference>
<feature type="transmembrane region" description="Helical" evidence="1">
    <location>
        <begin position="83"/>
        <end position="109"/>
    </location>
</feature>
<organism evidence="3 4">
    <name type="scientific">Dyella humi</name>
    <dbReference type="NCBI Taxonomy" id="1770547"/>
    <lineage>
        <taxon>Bacteria</taxon>
        <taxon>Pseudomonadati</taxon>
        <taxon>Pseudomonadota</taxon>
        <taxon>Gammaproteobacteria</taxon>
        <taxon>Lysobacterales</taxon>
        <taxon>Rhodanobacteraceae</taxon>
        <taxon>Dyella</taxon>
    </lineage>
</organism>
<dbReference type="EMBL" id="JADIKI010000022">
    <property type="protein sequence ID" value="MFK2854275.1"/>
    <property type="molecule type" value="Genomic_DNA"/>
</dbReference>
<evidence type="ECO:0000313" key="4">
    <source>
        <dbReference type="Proteomes" id="UP001620409"/>
    </source>
</evidence>
<protein>
    <submittedName>
        <fullName evidence="3">SdpI family protein</fullName>
    </submittedName>
</protein>
<sequence>MKPVRTLLISALFLLVLMAVFVWLYPHMPARVPTHWNAQGRINGYMSPLGAVATPMIAIAVLAVLTLLLPVISPRGYDIKSFVSVYVLIMLAVQAYVLVSALGVLLNAAGHPVQMPLVCALATGVLFMVMGNYMGKLRKNFFIGIRTPWTLASDAVWERTHRMSGWLFMLAGMAIMAIALTSAPVTWLLGIALSAVLIPVVYSYVAYRRVEARD</sequence>
<dbReference type="InterPro" id="IPR012867">
    <property type="entry name" value="DUF1648"/>
</dbReference>
<feature type="transmembrane region" description="Helical" evidence="1">
    <location>
        <begin position="163"/>
        <end position="181"/>
    </location>
</feature>
<dbReference type="RefSeq" id="WP_380008460.1">
    <property type="nucleotide sequence ID" value="NZ_JADIKI010000022.1"/>
</dbReference>
<dbReference type="InterPro" id="IPR026272">
    <property type="entry name" value="SdpI"/>
</dbReference>
<keyword evidence="1" id="KW-0472">Membrane</keyword>
<keyword evidence="4" id="KW-1185">Reference proteome</keyword>
<dbReference type="Pfam" id="PF13630">
    <property type="entry name" value="SdpI"/>
    <property type="match status" value="1"/>
</dbReference>
<feature type="transmembrane region" description="Helical" evidence="1">
    <location>
        <begin position="115"/>
        <end position="134"/>
    </location>
</feature>
<evidence type="ECO:0000256" key="1">
    <source>
        <dbReference type="SAM" id="Phobius"/>
    </source>
</evidence>
<accession>A0ABW8IHJ8</accession>
<dbReference type="Pfam" id="PF07853">
    <property type="entry name" value="DUF1648"/>
    <property type="match status" value="1"/>
</dbReference>
<proteinExistence type="predicted"/>
<dbReference type="PIRSF" id="PIRSF038959">
    <property type="entry name" value="SdpI"/>
    <property type="match status" value="1"/>
</dbReference>
<dbReference type="InterPro" id="IPR025962">
    <property type="entry name" value="SdpI/YhfL"/>
</dbReference>
<feature type="domain" description="DUF1648" evidence="2">
    <location>
        <begin position="13"/>
        <end position="58"/>
    </location>
</feature>
<feature type="transmembrane region" description="Helical" evidence="1">
    <location>
        <begin position="7"/>
        <end position="25"/>
    </location>
</feature>
<name>A0ABW8IHJ8_9GAMM</name>
<feature type="transmembrane region" description="Helical" evidence="1">
    <location>
        <begin position="187"/>
        <end position="207"/>
    </location>
</feature>
<dbReference type="Proteomes" id="UP001620409">
    <property type="component" value="Unassembled WGS sequence"/>
</dbReference>
<gene>
    <name evidence="3" type="ORF">ISP18_06710</name>
</gene>
<reference evidence="3 4" key="1">
    <citation type="submission" date="2020-10" db="EMBL/GenBank/DDBJ databases">
        <title>Phylogeny of dyella-like bacteria.</title>
        <authorList>
            <person name="Fu J."/>
        </authorList>
    </citation>
    <scope>NUCLEOTIDE SEQUENCE [LARGE SCALE GENOMIC DNA]</scope>
    <source>
        <strain evidence="3 4">DHG40</strain>
    </source>
</reference>
<feature type="transmembrane region" description="Helical" evidence="1">
    <location>
        <begin position="45"/>
        <end position="71"/>
    </location>
</feature>
<keyword evidence="1" id="KW-0812">Transmembrane</keyword>
<keyword evidence="1" id="KW-1133">Transmembrane helix</keyword>
<comment type="caution">
    <text evidence="3">The sequence shown here is derived from an EMBL/GenBank/DDBJ whole genome shotgun (WGS) entry which is preliminary data.</text>
</comment>
<evidence type="ECO:0000259" key="2">
    <source>
        <dbReference type="Pfam" id="PF07853"/>
    </source>
</evidence>